<sequence length="150" mass="16157">MRLFDTRADFDNVLGGTKKWSRTGEALDDAPNLHPGVAYSIGDSLTYVSGDTTALARDSLTGRRRYHLVVASTRGTVRLEVAPKDSVNASTDYDNLTDRQYFSGSGDVVSIPEGGICIVDIDEAARILPDAETAAVQLHVTVEGATFHNK</sequence>
<dbReference type="Proteomes" id="UP000275256">
    <property type="component" value="Unassembled WGS sequence"/>
</dbReference>
<comment type="caution">
    <text evidence="1">The sequence shown here is derived from an EMBL/GenBank/DDBJ whole genome shotgun (WGS) entry which is preliminary data.</text>
</comment>
<dbReference type="EMBL" id="REFW01000001">
    <property type="protein sequence ID" value="RMB61695.1"/>
    <property type="molecule type" value="Genomic_DNA"/>
</dbReference>
<protein>
    <submittedName>
        <fullName evidence="1">Beta-galactosidase subunit beta</fullName>
    </submittedName>
</protein>
<reference evidence="1 2" key="1">
    <citation type="submission" date="2018-10" db="EMBL/GenBank/DDBJ databases">
        <title>Tessaracoccus antarcticuss sp. nov., isolated from sediment.</title>
        <authorList>
            <person name="Zhou L.Y."/>
            <person name="Du Z.J."/>
        </authorList>
    </citation>
    <scope>NUCLEOTIDE SEQUENCE [LARGE SCALE GENOMIC DNA]</scope>
    <source>
        <strain evidence="1 2">JDX10</strain>
    </source>
</reference>
<keyword evidence="2" id="KW-1185">Reference proteome</keyword>
<accession>A0A3M0G9Q2</accession>
<dbReference type="OrthoDB" id="8776070at2"/>
<name>A0A3M0G9Q2_9ACTN</name>
<evidence type="ECO:0000313" key="1">
    <source>
        <dbReference type="EMBL" id="RMB61695.1"/>
    </source>
</evidence>
<dbReference type="AlphaFoldDB" id="A0A3M0G9Q2"/>
<organism evidence="1 2">
    <name type="scientific">Tessaracoccus antarcticus</name>
    <dbReference type="NCBI Taxonomy" id="2479848"/>
    <lineage>
        <taxon>Bacteria</taxon>
        <taxon>Bacillati</taxon>
        <taxon>Actinomycetota</taxon>
        <taxon>Actinomycetes</taxon>
        <taxon>Propionibacteriales</taxon>
        <taxon>Propionibacteriaceae</taxon>
        <taxon>Tessaracoccus</taxon>
    </lineage>
</organism>
<proteinExistence type="predicted"/>
<gene>
    <name evidence="1" type="primary">ebgC</name>
    <name evidence="1" type="ORF">EAX62_03450</name>
</gene>
<evidence type="ECO:0000313" key="2">
    <source>
        <dbReference type="Proteomes" id="UP000275256"/>
    </source>
</evidence>
<dbReference type="RefSeq" id="WP_121900242.1">
    <property type="nucleotide sequence ID" value="NZ_REFW01000001.1"/>
</dbReference>